<evidence type="ECO:0000259" key="1">
    <source>
        <dbReference type="PROSITE" id="PS51186"/>
    </source>
</evidence>
<dbReference type="InterPro" id="IPR016181">
    <property type="entry name" value="Acyl_CoA_acyltransferase"/>
</dbReference>
<proteinExistence type="predicted"/>
<dbReference type="OrthoDB" id="9812192at2"/>
<protein>
    <submittedName>
        <fullName evidence="2">GNAT family N-acetyltransferase</fullName>
    </submittedName>
</protein>
<dbReference type="Proteomes" id="UP000469943">
    <property type="component" value="Unassembled WGS sequence"/>
</dbReference>
<dbReference type="GO" id="GO:0016747">
    <property type="term" value="F:acyltransferase activity, transferring groups other than amino-acyl groups"/>
    <property type="evidence" value="ECO:0007669"/>
    <property type="project" value="InterPro"/>
</dbReference>
<dbReference type="InterPro" id="IPR000182">
    <property type="entry name" value="GNAT_dom"/>
</dbReference>
<dbReference type="PROSITE" id="PS51186">
    <property type="entry name" value="GNAT"/>
    <property type="match status" value="1"/>
</dbReference>
<dbReference type="InterPro" id="IPR052564">
    <property type="entry name" value="N-acetyltrans/Recomb-assoc"/>
</dbReference>
<dbReference type="AlphaFoldDB" id="A0A7K3TCH1"/>
<gene>
    <name evidence="2" type="ORF">GFD24_08210</name>
</gene>
<dbReference type="Pfam" id="PF13673">
    <property type="entry name" value="Acetyltransf_10"/>
    <property type="match status" value="1"/>
</dbReference>
<keyword evidence="2" id="KW-0808">Transferase</keyword>
<evidence type="ECO:0000313" key="3">
    <source>
        <dbReference type="Proteomes" id="UP000469943"/>
    </source>
</evidence>
<evidence type="ECO:0000313" key="2">
    <source>
        <dbReference type="EMBL" id="NEG72182.1"/>
    </source>
</evidence>
<dbReference type="SUPFAM" id="SSF55729">
    <property type="entry name" value="Acyl-CoA N-acyltransferases (Nat)"/>
    <property type="match status" value="1"/>
</dbReference>
<dbReference type="Gene3D" id="3.40.630.30">
    <property type="match status" value="1"/>
</dbReference>
<dbReference type="CDD" id="cd04301">
    <property type="entry name" value="NAT_SF"/>
    <property type="match status" value="1"/>
</dbReference>
<accession>A0A7K3TCH1</accession>
<dbReference type="EMBL" id="WHZX01000006">
    <property type="protein sequence ID" value="NEG72182.1"/>
    <property type="molecule type" value="Genomic_DNA"/>
</dbReference>
<dbReference type="PANTHER" id="PTHR43451:SF1">
    <property type="entry name" value="ACETYLTRANSFERASE"/>
    <property type="match status" value="1"/>
</dbReference>
<sequence length="127" mass="14030">MTVMVPVRIRAYRSEDAVATMAGDMPSVVGFIDIDDTGYMDMLFVDPTVARHGVASRLLDHVERYAAGGGIARLSVHASITARPFFLRHGFRTVAARHPHIGEVTFVNYLMARETRFPGLRSENPGN</sequence>
<organism evidence="2 3">
    <name type="scientific">Bifidobacterium ramosum</name>
    <dbReference type="NCBI Taxonomy" id="1798158"/>
    <lineage>
        <taxon>Bacteria</taxon>
        <taxon>Bacillati</taxon>
        <taxon>Actinomycetota</taxon>
        <taxon>Actinomycetes</taxon>
        <taxon>Bifidobacteriales</taxon>
        <taxon>Bifidobacteriaceae</taxon>
        <taxon>Bifidobacterium</taxon>
    </lineage>
</organism>
<reference evidence="2 3" key="1">
    <citation type="submission" date="2019-10" db="EMBL/GenBank/DDBJ databases">
        <title>Bifidobacterium from non-human primates.</title>
        <authorList>
            <person name="Modesto M."/>
        </authorList>
    </citation>
    <scope>NUCLEOTIDE SEQUENCE [LARGE SCALE GENOMIC DNA]</scope>
    <source>
        <strain evidence="2 3">TREM</strain>
    </source>
</reference>
<comment type="caution">
    <text evidence="2">The sequence shown here is derived from an EMBL/GenBank/DDBJ whole genome shotgun (WGS) entry which is preliminary data.</text>
</comment>
<name>A0A7K3TCH1_9BIFI</name>
<feature type="domain" description="N-acetyltransferase" evidence="1">
    <location>
        <begin position="1"/>
        <end position="116"/>
    </location>
</feature>
<dbReference type="PANTHER" id="PTHR43451">
    <property type="entry name" value="ACETYLTRANSFERASE (GNAT) FAMILY PROTEIN"/>
    <property type="match status" value="1"/>
</dbReference>